<dbReference type="Pfam" id="PF00205">
    <property type="entry name" value="TPP_enzyme_M"/>
    <property type="match status" value="1"/>
</dbReference>
<feature type="binding site" evidence="11">
    <location>
        <position position="473"/>
    </location>
    <ligand>
        <name>Mg(2+)</name>
        <dbReference type="ChEBI" id="CHEBI:18420"/>
    </ligand>
</feature>
<comment type="similarity">
    <text evidence="3 12">Belongs to the TPP enzyme family.</text>
</comment>
<comment type="cofactor">
    <cofactor evidence="11">
        <name>Mg(2+)</name>
        <dbReference type="ChEBI" id="CHEBI:18420"/>
    </cofactor>
    <text evidence="11">Binds 1 Mg(2+) per subunit.</text>
</comment>
<name>A0AA38Y0M7_9EURO</name>
<keyword evidence="18" id="KW-1185">Reference proteome</keyword>
<dbReference type="PIRSF" id="PIRSF036565">
    <property type="entry name" value="Pyruvt_ip_decrb"/>
    <property type="match status" value="1"/>
</dbReference>
<dbReference type="GO" id="GO:0005829">
    <property type="term" value="C:cytosol"/>
    <property type="evidence" value="ECO:0007669"/>
    <property type="project" value="TreeGrafter"/>
</dbReference>
<gene>
    <name evidence="17" type="primary">PDC1</name>
    <name evidence="17" type="ORF">H2204_008586</name>
</gene>
<keyword evidence="9 12" id="KW-0786">Thiamine pyrophosphate</keyword>
<comment type="catalytic activity">
    <reaction evidence="1">
        <text>a 2-oxocarboxylate + H(+) = an aldehyde + CO2</text>
        <dbReference type="Rhea" id="RHEA:11628"/>
        <dbReference type="ChEBI" id="CHEBI:15378"/>
        <dbReference type="ChEBI" id="CHEBI:16526"/>
        <dbReference type="ChEBI" id="CHEBI:17478"/>
        <dbReference type="ChEBI" id="CHEBI:35179"/>
        <dbReference type="EC" id="4.1.1.1"/>
    </reaction>
</comment>
<dbReference type="InterPro" id="IPR011766">
    <property type="entry name" value="TPP_enzyme_TPP-bd"/>
</dbReference>
<evidence type="ECO:0000256" key="9">
    <source>
        <dbReference type="ARBA" id="ARBA00023052"/>
    </source>
</evidence>
<dbReference type="GO" id="GO:0000287">
    <property type="term" value="F:magnesium ion binding"/>
    <property type="evidence" value="ECO:0007669"/>
    <property type="project" value="InterPro"/>
</dbReference>
<evidence type="ECO:0000256" key="4">
    <source>
        <dbReference type="ARBA" id="ARBA00013202"/>
    </source>
</evidence>
<evidence type="ECO:0000313" key="17">
    <source>
        <dbReference type="EMBL" id="KAJ9630225.1"/>
    </source>
</evidence>
<feature type="binding site" evidence="11">
    <location>
        <position position="475"/>
    </location>
    <ligand>
        <name>Mg(2+)</name>
        <dbReference type="ChEBI" id="CHEBI:18420"/>
    </ligand>
</feature>
<dbReference type="Proteomes" id="UP001172681">
    <property type="component" value="Unassembled WGS sequence"/>
</dbReference>
<evidence type="ECO:0000259" key="15">
    <source>
        <dbReference type="Pfam" id="PF02775"/>
    </source>
</evidence>
<dbReference type="InterPro" id="IPR029061">
    <property type="entry name" value="THDP-binding"/>
</dbReference>
<evidence type="ECO:0000313" key="18">
    <source>
        <dbReference type="Proteomes" id="UP001172681"/>
    </source>
</evidence>
<dbReference type="Gene3D" id="3.40.50.1220">
    <property type="entry name" value="TPP-binding domain"/>
    <property type="match status" value="1"/>
</dbReference>
<dbReference type="FunFam" id="3.40.50.970:FF:000024">
    <property type="entry name" value="Pyruvate decarboxylase isozyme"/>
    <property type="match status" value="1"/>
</dbReference>
<keyword evidence="8 11" id="KW-0460">Magnesium</keyword>
<evidence type="ECO:0000259" key="16">
    <source>
        <dbReference type="Pfam" id="PF02776"/>
    </source>
</evidence>
<evidence type="ECO:0000256" key="5">
    <source>
        <dbReference type="ARBA" id="ARBA00014422"/>
    </source>
</evidence>
<dbReference type="GO" id="GO:0000949">
    <property type="term" value="P:aromatic amino acid family catabolic process to alcohol via Ehrlich pathway"/>
    <property type="evidence" value="ECO:0007669"/>
    <property type="project" value="TreeGrafter"/>
</dbReference>
<evidence type="ECO:0000256" key="11">
    <source>
        <dbReference type="PIRSR" id="PIRSR036565-2"/>
    </source>
</evidence>
<evidence type="ECO:0000256" key="10">
    <source>
        <dbReference type="ARBA" id="ARBA00023239"/>
    </source>
</evidence>
<dbReference type="InterPro" id="IPR029035">
    <property type="entry name" value="DHS-like_NAD/FAD-binding_dom"/>
</dbReference>
<dbReference type="InterPro" id="IPR012001">
    <property type="entry name" value="Thiamin_PyroP_enz_TPP-bd_dom"/>
</dbReference>
<evidence type="ECO:0000256" key="7">
    <source>
        <dbReference type="ARBA" id="ARBA00022793"/>
    </source>
</evidence>
<evidence type="ECO:0000256" key="2">
    <source>
        <dbReference type="ARBA" id="ARBA00001964"/>
    </source>
</evidence>
<dbReference type="CDD" id="cd07038">
    <property type="entry name" value="TPP_PYR_PDC_IPDC_like"/>
    <property type="match status" value="1"/>
</dbReference>
<keyword evidence="10 17" id="KW-0456">Lyase</keyword>
<dbReference type="CDD" id="cd02005">
    <property type="entry name" value="TPP_PDC_IPDC"/>
    <property type="match status" value="1"/>
</dbReference>
<evidence type="ECO:0000256" key="13">
    <source>
        <dbReference type="SAM" id="MobiDB-lite"/>
    </source>
</evidence>
<dbReference type="InterPro" id="IPR012110">
    <property type="entry name" value="PDC/IPDC-like"/>
</dbReference>
<dbReference type="Pfam" id="PF02776">
    <property type="entry name" value="TPP_enzyme_N"/>
    <property type="match status" value="1"/>
</dbReference>
<dbReference type="SUPFAM" id="SSF52467">
    <property type="entry name" value="DHS-like NAD/FAD-binding domain"/>
    <property type="match status" value="1"/>
</dbReference>
<evidence type="ECO:0000256" key="12">
    <source>
        <dbReference type="RuleBase" id="RU362132"/>
    </source>
</evidence>
<dbReference type="Gene3D" id="3.40.50.970">
    <property type="match status" value="2"/>
</dbReference>
<dbReference type="GO" id="GO:0004737">
    <property type="term" value="F:pyruvate decarboxylase activity"/>
    <property type="evidence" value="ECO:0007669"/>
    <property type="project" value="UniProtKB-EC"/>
</dbReference>
<feature type="domain" description="Thiamine pyrophosphate enzyme central" evidence="14">
    <location>
        <begin position="180"/>
        <end position="299"/>
    </location>
</feature>
<dbReference type="GO" id="GO:0030976">
    <property type="term" value="F:thiamine pyrophosphate binding"/>
    <property type="evidence" value="ECO:0007669"/>
    <property type="project" value="InterPro"/>
</dbReference>
<evidence type="ECO:0000259" key="14">
    <source>
        <dbReference type="Pfam" id="PF00205"/>
    </source>
</evidence>
<dbReference type="PANTHER" id="PTHR43452">
    <property type="entry name" value="PYRUVATE DECARBOXYLASE"/>
    <property type="match status" value="1"/>
</dbReference>
<feature type="domain" description="Thiamine pyrophosphate enzyme N-terminal TPP-binding" evidence="16">
    <location>
        <begin position="2"/>
        <end position="89"/>
    </location>
</feature>
<evidence type="ECO:0000256" key="8">
    <source>
        <dbReference type="ARBA" id="ARBA00022842"/>
    </source>
</evidence>
<dbReference type="SUPFAM" id="SSF52518">
    <property type="entry name" value="Thiamin diphosphate-binding fold (THDP-binding)"/>
    <property type="match status" value="2"/>
</dbReference>
<dbReference type="InterPro" id="IPR012000">
    <property type="entry name" value="Thiamin_PyroP_enz_cen_dom"/>
</dbReference>
<dbReference type="AlphaFoldDB" id="A0AA38Y0M7"/>
<dbReference type="FunFam" id="3.40.50.970:FF:000019">
    <property type="entry name" value="Pyruvate decarboxylase isozyme"/>
    <property type="match status" value="1"/>
</dbReference>
<evidence type="ECO:0000256" key="3">
    <source>
        <dbReference type="ARBA" id="ARBA00007812"/>
    </source>
</evidence>
<dbReference type="PANTHER" id="PTHR43452:SF3">
    <property type="entry name" value="TRANSAMINATED AMINO ACID DECARBOXYLASE"/>
    <property type="match status" value="1"/>
</dbReference>
<keyword evidence="17" id="KW-0670">Pyruvate</keyword>
<organism evidence="17 18">
    <name type="scientific">Knufia peltigerae</name>
    <dbReference type="NCBI Taxonomy" id="1002370"/>
    <lineage>
        <taxon>Eukaryota</taxon>
        <taxon>Fungi</taxon>
        <taxon>Dikarya</taxon>
        <taxon>Ascomycota</taxon>
        <taxon>Pezizomycotina</taxon>
        <taxon>Eurotiomycetes</taxon>
        <taxon>Chaetothyriomycetidae</taxon>
        <taxon>Chaetothyriales</taxon>
        <taxon>Trichomeriaceae</taxon>
        <taxon>Knufia</taxon>
    </lineage>
</organism>
<proteinExistence type="inferred from homology"/>
<dbReference type="InterPro" id="IPR047213">
    <property type="entry name" value="TPP_PYR_PDC_IPDC-like"/>
</dbReference>
<comment type="cofactor">
    <cofactor evidence="2">
        <name>thiamine diphosphate</name>
        <dbReference type="ChEBI" id="CHEBI:58937"/>
    </cofactor>
</comment>
<sequence>MGVPGDMNLELLDYVKEVPGLNWVGNANELNAAYAADGYARVKGCPGVLVTTMGVGELSAINGLAGSYTEQVKIIHIVGTTSRAMQEKHLMIHHCLGPNPDHRVYEKMSAHVRCTHAWLDDEKTAVDEIDRVIRQCWIDSLPAYIFVPMDMVRVPVPVTALDTAVDVSYPSDISNEDAVVQKIKETILNSTRPILLVDCLVARHEATKQARRLFELLDIPTFTTPMGKTIIDESHPRFCGVYNGTVSYPGIKDEVEGSDCVLNLGPLLSDSNTGGHSREIDSGSVILVEPSSATCEKVFGKKYTNVYLRPLLSKLLLAFKDVDFPRRPNPKFPPEPQPLDMTTATPEIIKQNYVWKRLGRFSRPGDILVVDCGTAQFGMSEATFSSGSTYVTQLYFGSIGYSVPSCLGVGLAQREMTKRAEAEANDGNASPPSPSSGGRLILIVGDGSLQLTVQEMGSIIKHGLNPIIFLINNDGYTIERAIHGPQESYNDITTWDHTHMLQFFGANDGDKRTTQVRSKAEMEAVLEESPAPQKRGQDTLRLIEVFMDRMDVPWRLKRQIDLIMERAKAAAAATTTKK</sequence>
<dbReference type="Pfam" id="PF02775">
    <property type="entry name" value="TPP_enzyme_C"/>
    <property type="match status" value="1"/>
</dbReference>
<feature type="region of interest" description="Disordered" evidence="13">
    <location>
        <begin position="418"/>
        <end position="437"/>
    </location>
</feature>
<evidence type="ECO:0000256" key="1">
    <source>
        <dbReference type="ARBA" id="ARBA00001041"/>
    </source>
</evidence>
<evidence type="ECO:0000256" key="6">
    <source>
        <dbReference type="ARBA" id="ARBA00022723"/>
    </source>
</evidence>
<reference evidence="17" key="1">
    <citation type="submission" date="2022-10" db="EMBL/GenBank/DDBJ databases">
        <title>Culturing micro-colonial fungi from biological soil crusts in the Mojave desert and describing Neophaeococcomyces mojavensis, and introducing the new genera and species Taxawa tesnikishii.</title>
        <authorList>
            <person name="Kurbessoian T."/>
            <person name="Stajich J.E."/>
        </authorList>
    </citation>
    <scope>NUCLEOTIDE SEQUENCE</scope>
    <source>
        <strain evidence="17">TK_35</strain>
    </source>
</reference>
<protein>
    <recommendedName>
        <fullName evidence="5">Pyruvate decarboxylase</fullName>
        <ecNumber evidence="4">4.1.1.1</ecNumber>
    </recommendedName>
</protein>
<feature type="domain" description="Thiamine pyrophosphate enzyme TPP-binding" evidence="15">
    <location>
        <begin position="372"/>
        <end position="529"/>
    </location>
</feature>
<dbReference type="GO" id="GO:0005634">
    <property type="term" value="C:nucleus"/>
    <property type="evidence" value="ECO:0007669"/>
    <property type="project" value="TreeGrafter"/>
</dbReference>
<dbReference type="InterPro" id="IPR047214">
    <property type="entry name" value="TPP_PDC_IPDC"/>
</dbReference>
<accession>A0AA38Y0M7</accession>
<keyword evidence="6 11" id="KW-0479">Metal-binding</keyword>
<feature type="binding site" evidence="11">
    <location>
        <position position="446"/>
    </location>
    <ligand>
        <name>Mg(2+)</name>
        <dbReference type="ChEBI" id="CHEBI:18420"/>
    </ligand>
</feature>
<comment type="caution">
    <text evidence="17">The sequence shown here is derived from an EMBL/GenBank/DDBJ whole genome shotgun (WGS) entry which is preliminary data.</text>
</comment>
<keyword evidence="7" id="KW-0210">Decarboxylase</keyword>
<dbReference type="EMBL" id="JAPDRN010000063">
    <property type="protein sequence ID" value="KAJ9630225.1"/>
    <property type="molecule type" value="Genomic_DNA"/>
</dbReference>
<dbReference type="EC" id="4.1.1.1" evidence="4"/>